<evidence type="ECO:0000313" key="5">
    <source>
        <dbReference type="EMBL" id="SED11477.1"/>
    </source>
</evidence>
<organism evidence="5 6">
    <name type="scientific">Nocardioides exalbidus</name>
    <dbReference type="NCBI Taxonomy" id="402596"/>
    <lineage>
        <taxon>Bacteria</taxon>
        <taxon>Bacillati</taxon>
        <taxon>Actinomycetota</taxon>
        <taxon>Actinomycetes</taxon>
        <taxon>Propionibacteriales</taxon>
        <taxon>Nocardioidaceae</taxon>
        <taxon>Nocardioides</taxon>
    </lineage>
</organism>
<dbReference type="AlphaFoldDB" id="A0A1H4Y0Y3"/>
<dbReference type="GO" id="GO:0005975">
    <property type="term" value="P:carbohydrate metabolic process"/>
    <property type="evidence" value="ECO:0007669"/>
    <property type="project" value="UniProtKB-ARBA"/>
</dbReference>
<protein>
    <submittedName>
        <fullName evidence="5">Cna protein B-type domain-containing protein</fullName>
    </submittedName>
</protein>
<keyword evidence="1 4" id="KW-0732">Signal</keyword>
<evidence type="ECO:0000256" key="2">
    <source>
        <dbReference type="SAM" id="MobiDB-lite"/>
    </source>
</evidence>
<proteinExistence type="predicted"/>
<dbReference type="PANTHER" id="PTHR23303:SF14">
    <property type="entry name" value="BOS COMPLEX SUBUNIT NOMO1-RELATED"/>
    <property type="match status" value="1"/>
</dbReference>
<evidence type="ECO:0000256" key="4">
    <source>
        <dbReference type="SAM" id="SignalP"/>
    </source>
</evidence>
<feature type="compositionally biased region" description="Low complexity" evidence="2">
    <location>
        <begin position="637"/>
        <end position="649"/>
    </location>
</feature>
<evidence type="ECO:0000313" key="6">
    <source>
        <dbReference type="Proteomes" id="UP000198742"/>
    </source>
</evidence>
<feature type="compositionally biased region" description="Low complexity" evidence="2">
    <location>
        <begin position="595"/>
        <end position="627"/>
    </location>
</feature>
<keyword evidence="3" id="KW-1133">Transmembrane helix</keyword>
<evidence type="ECO:0000256" key="3">
    <source>
        <dbReference type="SAM" id="Phobius"/>
    </source>
</evidence>
<feature type="chain" id="PRO_5011708361" evidence="4">
    <location>
        <begin position="25"/>
        <end position="674"/>
    </location>
</feature>
<dbReference type="SUPFAM" id="SSF49478">
    <property type="entry name" value="Cna protein B-type domain"/>
    <property type="match status" value="2"/>
</dbReference>
<feature type="signal peptide" evidence="4">
    <location>
        <begin position="1"/>
        <end position="24"/>
    </location>
</feature>
<evidence type="ECO:0000256" key="1">
    <source>
        <dbReference type="ARBA" id="ARBA00022729"/>
    </source>
</evidence>
<dbReference type="InterPro" id="IPR013783">
    <property type="entry name" value="Ig-like_fold"/>
</dbReference>
<dbReference type="Gene3D" id="2.60.40.1120">
    <property type="entry name" value="Carboxypeptidase-like, regulatory domain"/>
    <property type="match status" value="1"/>
</dbReference>
<feature type="compositionally biased region" description="Pro residues" evidence="2">
    <location>
        <begin position="583"/>
        <end position="594"/>
    </location>
</feature>
<dbReference type="PANTHER" id="PTHR23303">
    <property type="entry name" value="CARBOXYPEPTIDASE REGULATORY REGION-CONTAINING"/>
    <property type="match status" value="1"/>
</dbReference>
<dbReference type="EMBL" id="FNRT01000002">
    <property type="protein sequence ID" value="SED11477.1"/>
    <property type="molecule type" value="Genomic_DNA"/>
</dbReference>
<sequence length="674" mass="66884">MSRKTALLAVGVLCVGLVAGPAHALTDRWAAWAPVQGTANAYRTTMTQQSPGFPPATVVSDSRAPVSLPAGTSTFLGPATPPGAKYGTSSGSAYLLLRPKADTATTPSTTTYTFAAPTPDTGWAFVLGDVDADAVRVTATDASGAAVPAAEVDSWYRGAFNYAGGTDLPTWSAATSTLTGNAAATDTDGASGWFEPDIRISSLTLTFTRRAGFPVYQTWFVSRARPIGGTVDDVSGTGSCAPTQATMTLVSPFGDELATTTPAANGTYSFGEYATQAGYVVRLDVPASCAIVGPAELTVSNRGNDNDPASRADFEVRQIVPQAISGVVTDGAGPVAGVVVTLTAPGGGTTSTTTRADGSYLFDDNAIGTGYTVSIAVPAGYSAGPGGTSITGIDVATQPVTGQDFQVVALPSVSGTVSGGGVGLGGVQVVLTPAGGGTPITVATEGDGTYVLDAVPPGDYTLSVVAPAGYTAPPPRAVTVPSGGLTDQDVDLTRPGAVGGTVTQGGQPVAGVQVVVDGPTGQTVVTTDADGQYFLDQLGPGTWTLTVRPPAGTVVTGPASHTVTITSEGEIRGGQDFVLAPAPTTPPTTSPPTTTPTATPTATPTSSPTSSPTESPTSSPTASPTDDGSGGGGDGGAVLPDTGGPSVWLGAGSLALVLAGLALVAVARRRTRRT</sequence>
<feature type="transmembrane region" description="Helical" evidence="3">
    <location>
        <begin position="647"/>
        <end position="667"/>
    </location>
</feature>
<name>A0A1H4Y0Y3_9ACTN</name>
<dbReference type="SUPFAM" id="SSF49464">
    <property type="entry name" value="Carboxypeptidase regulatory domain-like"/>
    <property type="match status" value="1"/>
</dbReference>
<dbReference type="Gene3D" id="2.60.40.10">
    <property type="entry name" value="Immunoglobulins"/>
    <property type="match status" value="2"/>
</dbReference>
<keyword evidence="6" id="KW-1185">Reference proteome</keyword>
<accession>A0A1H4Y0Y3</accession>
<keyword evidence="3" id="KW-0472">Membrane</keyword>
<dbReference type="Pfam" id="PF13620">
    <property type="entry name" value="CarboxypepD_reg"/>
    <property type="match status" value="2"/>
</dbReference>
<dbReference type="Proteomes" id="UP000198742">
    <property type="component" value="Unassembled WGS sequence"/>
</dbReference>
<dbReference type="InterPro" id="IPR008969">
    <property type="entry name" value="CarboxyPept-like_regulatory"/>
</dbReference>
<dbReference type="OrthoDB" id="5137684at2"/>
<dbReference type="RefSeq" id="WP_090970946.1">
    <property type="nucleotide sequence ID" value="NZ_FNRT01000002.1"/>
</dbReference>
<reference evidence="6" key="1">
    <citation type="submission" date="2016-10" db="EMBL/GenBank/DDBJ databases">
        <authorList>
            <person name="Varghese N."/>
            <person name="Submissions S."/>
        </authorList>
    </citation>
    <scope>NUCLEOTIDE SEQUENCE [LARGE SCALE GENOMIC DNA]</scope>
    <source>
        <strain evidence="6">DSM 22017</strain>
    </source>
</reference>
<feature type="region of interest" description="Disordered" evidence="2">
    <location>
        <begin position="563"/>
        <end position="649"/>
    </location>
</feature>
<keyword evidence="3" id="KW-0812">Transmembrane</keyword>
<gene>
    <name evidence="5" type="ORF">SAMN04489844_3703</name>
</gene>
<dbReference type="InterPro" id="IPR051417">
    <property type="entry name" value="SDr/BOS_complex"/>
</dbReference>
<dbReference type="STRING" id="402596.SAMN04489844_3703"/>